<sequence>MNTREPERNVRDGTIKGHIEEGAAFLALAKSHERTPESAPLPSPSRITDNAFAFQRTAALRAAVGLDIFTAIGEGHDTPATLAERCGAAERGIRILCDYLSAIELLSRKEGRYIATADAAAYLDRRSPAFIGDALRFVASETALKAVLGDPVAVVRNGGTILDETEHFGAPDQADWSTYARLVAPMMARSAALLADLVAGGDALVKRILDIAAGPGQNGIALARRLPDAHVRAVDWPSVLEIAAENALIAGLDERWRALSGSALEMEFGGPYDVAIVARFLHLLAPQDRESLLRRVHAALAPGGRIVVLQTLLDEDRASPPFAVAMNFNILATTPSGEVATTGEFEALIHRTGFGRLGWHDIPDSDERIAIAWK</sequence>
<dbReference type="InterPro" id="IPR036390">
    <property type="entry name" value="WH_DNA-bd_sf"/>
</dbReference>
<dbReference type="Pfam" id="PF08100">
    <property type="entry name" value="Dimerisation"/>
    <property type="match status" value="1"/>
</dbReference>
<feature type="domain" description="O-methyltransferase dimerisation" evidence="6">
    <location>
        <begin position="51"/>
        <end position="123"/>
    </location>
</feature>
<organism evidence="7 8">
    <name type="scientific">Rhizobium loti</name>
    <name type="common">Mesorhizobium loti</name>
    <dbReference type="NCBI Taxonomy" id="381"/>
    <lineage>
        <taxon>Bacteria</taxon>
        <taxon>Pseudomonadati</taxon>
        <taxon>Pseudomonadota</taxon>
        <taxon>Alphaproteobacteria</taxon>
        <taxon>Hyphomicrobiales</taxon>
        <taxon>Phyllobacteriaceae</taxon>
        <taxon>Mesorhizobium</taxon>
    </lineage>
</organism>
<dbReference type="Gene3D" id="1.10.10.10">
    <property type="entry name" value="Winged helix-like DNA-binding domain superfamily/Winged helix DNA-binding domain"/>
    <property type="match status" value="1"/>
</dbReference>
<dbReference type="SUPFAM" id="SSF46785">
    <property type="entry name" value="Winged helix' DNA-binding domain"/>
    <property type="match status" value="1"/>
</dbReference>
<dbReference type="GO" id="GO:0032259">
    <property type="term" value="P:methylation"/>
    <property type="evidence" value="ECO:0007669"/>
    <property type="project" value="UniProtKB-KW"/>
</dbReference>
<dbReference type="GO" id="GO:0046983">
    <property type="term" value="F:protein dimerization activity"/>
    <property type="evidence" value="ECO:0007669"/>
    <property type="project" value="InterPro"/>
</dbReference>
<evidence type="ECO:0008006" key="9">
    <source>
        <dbReference type="Google" id="ProtNLM"/>
    </source>
</evidence>
<dbReference type="Proteomes" id="UP000053176">
    <property type="component" value="Unassembled WGS sequence"/>
</dbReference>
<proteinExistence type="predicted"/>
<feature type="domain" description="O-methyltransferase C-terminal" evidence="5">
    <location>
        <begin position="205"/>
        <end position="354"/>
    </location>
</feature>
<name>A0A101KRG1_RHILI</name>
<dbReference type="PANTHER" id="PTHR43712:SF2">
    <property type="entry name" value="O-METHYLTRANSFERASE CICE"/>
    <property type="match status" value="1"/>
</dbReference>
<evidence type="ECO:0000259" key="5">
    <source>
        <dbReference type="Pfam" id="PF00891"/>
    </source>
</evidence>
<feature type="active site" description="Proton acceptor" evidence="4">
    <location>
        <position position="282"/>
    </location>
</feature>
<evidence type="ECO:0000256" key="1">
    <source>
        <dbReference type="ARBA" id="ARBA00022603"/>
    </source>
</evidence>
<protein>
    <recommendedName>
        <fullName evidence="9">Methyltransferase</fullName>
    </recommendedName>
</protein>
<evidence type="ECO:0000256" key="4">
    <source>
        <dbReference type="PIRSR" id="PIRSR005739-1"/>
    </source>
</evidence>
<dbReference type="PIRSF" id="PIRSF005739">
    <property type="entry name" value="O-mtase"/>
    <property type="match status" value="1"/>
</dbReference>
<dbReference type="EMBL" id="LPWA01000116">
    <property type="protein sequence ID" value="KUM25603.1"/>
    <property type="molecule type" value="Genomic_DNA"/>
</dbReference>
<dbReference type="OrthoDB" id="9766840at2"/>
<keyword evidence="1" id="KW-0489">Methyltransferase</keyword>
<comment type="caution">
    <text evidence="7">The sequence shown here is derived from an EMBL/GenBank/DDBJ whole genome shotgun (WGS) entry which is preliminary data.</text>
</comment>
<evidence type="ECO:0000259" key="6">
    <source>
        <dbReference type="Pfam" id="PF08100"/>
    </source>
</evidence>
<dbReference type="Gene3D" id="3.40.50.150">
    <property type="entry name" value="Vaccinia Virus protein VP39"/>
    <property type="match status" value="1"/>
</dbReference>
<dbReference type="InterPro" id="IPR036388">
    <property type="entry name" value="WH-like_DNA-bd_sf"/>
</dbReference>
<keyword evidence="3" id="KW-0949">S-adenosyl-L-methionine</keyword>
<dbReference type="PANTHER" id="PTHR43712">
    <property type="entry name" value="PUTATIVE (AFU_ORTHOLOGUE AFUA_4G14580)-RELATED"/>
    <property type="match status" value="1"/>
</dbReference>
<keyword evidence="2" id="KW-0808">Transferase</keyword>
<evidence type="ECO:0000256" key="3">
    <source>
        <dbReference type="ARBA" id="ARBA00022691"/>
    </source>
</evidence>
<dbReference type="Pfam" id="PF00891">
    <property type="entry name" value="Methyltransf_2"/>
    <property type="match status" value="1"/>
</dbReference>
<accession>A0A101KRG1</accession>
<dbReference type="PROSITE" id="PS51683">
    <property type="entry name" value="SAM_OMT_II"/>
    <property type="match status" value="1"/>
</dbReference>
<dbReference type="InterPro" id="IPR001077">
    <property type="entry name" value="COMT_C"/>
</dbReference>
<dbReference type="InterPro" id="IPR012967">
    <property type="entry name" value="COMT_dimerisation"/>
</dbReference>
<dbReference type="GO" id="GO:0008171">
    <property type="term" value="F:O-methyltransferase activity"/>
    <property type="evidence" value="ECO:0007669"/>
    <property type="project" value="InterPro"/>
</dbReference>
<evidence type="ECO:0000256" key="2">
    <source>
        <dbReference type="ARBA" id="ARBA00022679"/>
    </source>
</evidence>
<reference evidence="7 8" key="1">
    <citation type="submission" date="2015-12" db="EMBL/GenBank/DDBJ databases">
        <title>Draft genome sequence of Mesorhizobium sp. UFLA 01-765, a multitolerant efficient symbiont and plant-growth promoting strain isolated from Zn-mining soil using Leucaena leucocephala as a trap plant.</title>
        <authorList>
            <person name="Rangel W.M."/>
            <person name="Thijs S."/>
            <person name="Longatti S.M."/>
            <person name="Moreira F.M."/>
            <person name="Weyens N."/>
            <person name="Vangronsveld J."/>
            <person name="Van Hamme J.D."/>
            <person name="Bottos E.M."/>
            <person name="Rineau F."/>
        </authorList>
    </citation>
    <scope>NUCLEOTIDE SEQUENCE [LARGE SCALE GENOMIC DNA]</scope>
    <source>
        <strain evidence="7 8">UFLA 01-765</strain>
    </source>
</reference>
<dbReference type="InterPro" id="IPR016461">
    <property type="entry name" value="COMT-like"/>
</dbReference>
<dbReference type="AlphaFoldDB" id="A0A101KRG1"/>
<dbReference type="InterPro" id="IPR029063">
    <property type="entry name" value="SAM-dependent_MTases_sf"/>
</dbReference>
<gene>
    <name evidence="7" type="ORF">AU467_25895</name>
</gene>
<dbReference type="CDD" id="cd02440">
    <property type="entry name" value="AdoMet_MTases"/>
    <property type="match status" value="1"/>
</dbReference>
<evidence type="ECO:0000313" key="7">
    <source>
        <dbReference type="EMBL" id="KUM25603.1"/>
    </source>
</evidence>
<evidence type="ECO:0000313" key="8">
    <source>
        <dbReference type="Proteomes" id="UP000053176"/>
    </source>
</evidence>
<dbReference type="SUPFAM" id="SSF53335">
    <property type="entry name" value="S-adenosyl-L-methionine-dependent methyltransferases"/>
    <property type="match status" value="1"/>
</dbReference>